<dbReference type="AlphaFoldDB" id="A0A831SS77"/>
<name>A0A831SS77_PROAE</name>
<protein>
    <submittedName>
        <fullName evidence="1">Uncharacterized protein</fullName>
    </submittedName>
</protein>
<comment type="caution">
    <text evidence="1">The sequence shown here is derived from an EMBL/GenBank/DDBJ whole genome shotgun (WGS) entry which is preliminary data.</text>
</comment>
<accession>A0A831SS77</accession>
<proteinExistence type="predicted"/>
<feature type="non-terminal residue" evidence="1">
    <location>
        <position position="513"/>
    </location>
</feature>
<dbReference type="Proteomes" id="UP000886335">
    <property type="component" value="Unassembled WGS sequence"/>
</dbReference>
<evidence type="ECO:0000313" key="1">
    <source>
        <dbReference type="EMBL" id="HED30395.1"/>
    </source>
</evidence>
<sequence length="513" mass="59165">MAENTENTGRRHYIIVVHGMGEQKCNVTAPPVVEHFAAHRNPALSPEEISRILPATLSQQTLRNDGIGHGWAEFNGIPINPHHSQHPPFDGSPADSPEGENFRFVDLHWQFILQDDIGKFGSSTEVWSKKLLQKLEKEARHDQDLRDWGVPMLDSIIKTALPIKNMVALKYSAVTKYVFDGFLGDVHLYGDFSRARGRAVRHFHTVLDEIMIRDFLKWYWNVYRPTQELPPGERATYTPPEFTILAHSLGSIMSFDALVYAHAEADLREKDSYDEHPCASLPFPGYTYIDRVEKKNRLYLLKKLHQVWHDSEEMHGIVEQLIPEKQTSLLAETQLEVDEERCISGLRPVLAWKNQVRHFITIGSPIDKFVVMWPENYRHLDFDYTSTPNVGFEKRNEKIEHFNFCDEQDPVGHHINRAMDTKLYTSIFSTYRKGNHDVVFRRYGIPGLAHNLYWSDKQLFSGMLDKIIDPAGKPPTAAQPPSGSENFIWSDLFQDKEQEAFSKSLRWGYDIIP</sequence>
<organism evidence="1">
    <name type="scientific">Prosthecochloris aestuarii</name>
    <dbReference type="NCBI Taxonomy" id="1102"/>
    <lineage>
        <taxon>Bacteria</taxon>
        <taxon>Pseudomonadati</taxon>
        <taxon>Chlorobiota</taxon>
        <taxon>Chlorobiia</taxon>
        <taxon>Chlorobiales</taxon>
        <taxon>Chlorobiaceae</taxon>
        <taxon>Prosthecochloris</taxon>
    </lineage>
</organism>
<gene>
    <name evidence="1" type="ORF">ENN50_01625</name>
</gene>
<reference evidence="1" key="1">
    <citation type="journal article" date="2020" name="mSystems">
        <title>Genome- and Community-Level Interaction Insights into Carbon Utilization and Element Cycling Functions of Hydrothermarchaeota in Hydrothermal Sediment.</title>
        <authorList>
            <person name="Zhou Z."/>
            <person name="Liu Y."/>
            <person name="Xu W."/>
            <person name="Pan J."/>
            <person name="Luo Z.H."/>
            <person name="Li M."/>
        </authorList>
    </citation>
    <scope>NUCLEOTIDE SEQUENCE [LARGE SCALE GENOMIC DNA]</scope>
    <source>
        <strain evidence="1">SpSt-1181</strain>
    </source>
</reference>
<dbReference type="EMBL" id="DSBW01000037">
    <property type="protein sequence ID" value="HED30395.1"/>
    <property type="molecule type" value="Genomic_DNA"/>
</dbReference>